<dbReference type="Proteomes" id="UP000613030">
    <property type="component" value="Unassembled WGS sequence"/>
</dbReference>
<gene>
    <name evidence="2" type="ORF">JI741_32175</name>
</gene>
<dbReference type="CDD" id="cd00093">
    <property type="entry name" value="HTH_XRE"/>
    <property type="match status" value="1"/>
</dbReference>
<organism evidence="2 3">
    <name type="scientific">Chryseolinea lacunae</name>
    <dbReference type="NCBI Taxonomy" id="2801331"/>
    <lineage>
        <taxon>Bacteria</taxon>
        <taxon>Pseudomonadati</taxon>
        <taxon>Bacteroidota</taxon>
        <taxon>Cytophagia</taxon>
        <taxon>Cytophagales</taxon>
        <taxon>Fulvivirgaceae</taxon>
        <taxon>Chryseolinea</taxon>
    </lineage>
</organism>
<proteinExistence type="predicted"/>
<dbReference type="SUPFAM" id="SSF47413">
    <property type="entry name" value="lambda repressor-like DNA-binding domains"/>
    <property type="match status" value="1"/>
</dbReference>
<dbReference type="InterPro" id="IPR010982">
    <property type="entry name" value="Lambda_DNA-bd_dom_sf"/>
</dbReference>
<keyword evidence="3" id="KW-1185">Reference proteome</keyword>
<evidence type="ECO:0000259" key="1">
    <source>
        <dbReference type="PROSITE" id="PS50943"/>
    </source>
</evidence>
<dbReference type="PROSITE" id="PS50943">
    <property type="entry name" value="HTH_CROC1"/>
    <property type="match status" value="1"/>
</dbReference>
<reference evidence="2 3" key="1">
    <citation type="submission" date="2021-01" db="EMBL/GenBank/DDBJ databases">
        <title>Chryseolinea sp. Jin1 Genome sequencing and assembly.</title>
        <authorList>
            <person name="Kim I."/>
        </authorList>
    </citation>
    <scope>NUCLEOTIDE SEQUENCE [LARGE SCALE GENOMIC DNA]</scope>
    <source>
        <strain evidence="2 3">Jin1</strain>
    </source>
</reference>
<name>A0ABS1L2N5_9BACT</name>
<evidence type="ECO:0000313" key="3">
    <source>
        <dbReference type="Proteomes" id="UP000613030"/>
    </source>
</evidence>
<feature type="domain" description="HTH cro/C1-type" evidence="1">
    <location>
        <begin position="32"/>
        <end position="86"/>
    </location>
</feature>
<dbReference type="InterPro" id="IPR001387">
    <property type="entry name" value="Cro/C1-type_HTH"/>
</dbReference>
<dbReference type="Gene3D" id="1.10.260.40">
    <property type="entry name" value="lambda repressor-like DNA-binding domains"/>
    <property type="match status" value="1"/>
</dbReference>
<dbReference type="Pfam" id="PF01381">
    <property type="entry name" value="HTH_3"/>
    <property type="match status" value="1"/>
</dbReference>
<accession>A0ABS1L2N5</accession>
<dbReference type="SMART" id="SM00530">
    <property type="entry name" value="HTH_XRE"/>
    <property type="match status" value="1"/>
</dbReference>
<dbReference type="RefSeq" id="WP_202016678.1">
    <property type="nucleotide sequence ID" value="NZ_JAERRB010000022.1"/>
</dbReference>
<comment type="caution">
    <text evidence="2">The sequence shown here is derived from an EMBL/GenBank/DDBJ whole genome shotgun (WGS) entry which is preliminary data.</text>
</comment>
<protein>
    <submittedName>
        <fullName evidence="2">Helix-turn-helix transcriptional regulator</fullName>
    </submittedName>
</protein>
<dbReference type="EMBL" id="JAERRB010000022">
    <property type="protein sequence ID" value="MBL0745935.1"/>
    <property type="molecule type" value="Genomic_DNA"/>
</dbReference>
<sequence length="140" mass="16137">MKKHAGLEEFRKSTPTHIKRLVDFSSDVAKRIDEILLKQGKTRRQLANDLGKKESQISKWMTGTHNFTFRTIAKIEAVLGEKLIDLPAPQIFLFQIAHGETNFTLSTKGHVKEEVLKESKVLIQSEYESFDFDTMCHQFN</sequence>
<evidence type="ECO:0000313" key="2">
    <source>
        <dbReference type="EMBL" id="MBL0745935.1"/>
    </source>
</evidence>